<reference evidence="1" key="1">
    <citation type="submission" date="2022-08" db="EMBL/GenBank/DDBJ databases">
        <title>Genome Sequence of Lecanicillium fungicola.</title>
        <authorList>
            <person name="Buettner E."/>
        </authorList>
    </citation>
    <scope>NUCLEOTIDE SEQUENCE</scope>
    <source>
        <strain evidence="1">Babe33</strain>
    </source>
</reference>
<gene>
    <name evidence="1" type="ORF">NQ176_g9041</name>
</gene>
<dbReference type="Proteomes" id="UP001143910">
    <property type="component" value="Unassembled WGS sequence"/>
</dbReference>
<evidence type="ECO:0000313" key="2">
    <source>
        <dbReference type="Proteomes" id="UP001143910"/>
    </source>
</evidence>
<accession>A0ACC1MPY1</accession>
<sequence>MEESLSDTSPEQVRDYSTPASLSDGWQGSTDAVRGTVSMSDPPGSTGAIDESLSPWPEANVDNAALAEQQDDFQFVLDEQGVEYLTTEAEQIDDFAALWDWEALGLGTFPLDNNV</sequence>
<keyword evidence="2" id="KW-1185">Reference proteome</keyword>
<proteinExistence type="predicted"/>
<protein>
    <submittedName>
        <fullName evidence="1">Uncharacterized protein</fullName>
    </submittedName>
</protein>
<name>A0ACC1MPY1_9HYPO</name>
<evidence type="ECO:0000313" key="1">
    <source>
        <dbReference type="EMBL" id="KAJ2968732.1"/>
    </source>
</evidence>
<organism evidence="1 2">
    <name type="scientific">Zarea fungicola</name>
    <dbReference type="NCBI Taxonomy" id="93591"/>
    <lineage>
        <taxon>Eukaryota</taxon>
        <taxon>Fungi</taxon>
        <taxon>Dikarya</taxon>
        <taxon>Ascomycota</taxon>
        <taxon>Pezizomycotina</taxon>
        <taxon>Sordariomycetes</taxon>
        <taxon>Hypocreomycetidae</taxon>
        <taxon>Hypocreales</taxon>
        <taxon>Cordycipitaceae</taxon>
        <taxon>Zarea</taxon>
    </lineage>
</organism>
<dbReference type="EMBL" id="JANJQO010001916">
    <property type="protein sequence ID" value="KAJ2968732.1"/>
    <property type="molecule type" value="Genomic_DNA"/>
</dbReference>
<comment type="caution">
    <text evidence="1">The sequence shown here is derived from an EMBL/GenBank/DDBJ whole genome shotgun (WGS) entry which is preliminary data.</text>
</comment>